<dbReference type="Pfam" id="PF01077">
    <property type="entry name" value="NIR_SIR"/>
    <property type="match status" value="1"/>
</dbReference>
<dbReference type="PANTHER" id="PTHR32439:SF9">
    <property type="entry name" value="BLR3264 PROTEIN"/>
    <property type="match status" value="1"/>
</dbReference>
<dbReference type="GO" id="GO:0016491">
    <property type="term" value="F:oxidoreductase activity"/>
    <property type="evidence" value="ECO:0007669"/>
    <property type="project" value="UniProtKB-KW"/>
</dbReference>
<feature type="domain" description="Nitrite/sulphite reductase 4Fe-4S" evidence="7">
    <location>
        <begin position="132"/>
        <end position="278"/>
    </location>
</feature>
<organism evidence="9 10">
    <name type="scientific">Paraburkholderia sartisoli</name>
    <dbReference type="NCBI Taxonomy" id="83784"/>
    <lineage>
        <taxon>Bacteria</taxon>
        <taxon>Pseudomonadati</taxon>
        <taxon>Pseudomonadota</taxon>
        <taxon>Betaproteobacteria</taxon>
        <taxon>Burkholderiales</taxon>
        <taxon>Burkholderiaceae</taxon>
        <taxon>Paraburkholderia</taxon>
    </lineage>
</organism>
<dbReference type="AlphaFoldDB" id="A0A1H4HHK3"/>
<dbReference type="InterPro" id="IPR036136">
    <property type="entry name" value="Nit/Sulf_reduc_fer-like_dom_sf"/>
</dbReference>
<feature type="domain" description="Nitrite/Sulfite reductase ferredoxin-like" evidence="8">
    <location>
        <begin position="307"/>
        <end position="371"/>
    </location>
</feature>
<dbReference type="InterPro" id="IPR005117">
    <property type="entry name" value="NiRdtase/SiRdtase_haem-b_fer"/>
</dbReference>
<dbReference type="InterPro" id="IPR012798">
    <property type="entry name" value="Cbl_synth_CobG-like"/>
</dbReference>
<evidence type="ECO:0000259" key="8">
    <source>
        <dbReference type="Pfam" id="PF03460"/>
    </source>
</evidence>
<keyword evidence="5" id="KW-0408">Iron</keyword>
<dbReference type="Gene3D" id="3.90.480.10">
    <property type="entry name" value="Sulfite Reductase Hemoprotein,Domain 2"/>
    <property type="match status" value="1"/>
</dbReference>
<evidence type="ECO:0000256" key="4">
    <source>
        <dbReference type="ARBA" id="ARBA00023002"/>
    </source>
</evidence>
<evidence type="ECO:0000259" key="7">
    <source>
        <dbReference type="Pfam" id="PF01077"/>
    </source>
</evidence>
<dbReference type="GO" id="GO:0020037">
    <property type="term" value="F:heme binding"/>
    <property type="evidence" value="ECO:0007669"/>
    <property type="project" value="InterPro"/>
</dbReference>
<dbReference type="Gene3D" id="3.30.413.10">
    <property type="entry name" value="Sulfite Reductase Hemoprotein, domain 1"/>
    <property type="match status" value="2"/>
</dbReference>
<keyword evidence="2" id="KW-0349">Heme</keyword>
<dbReference type="STRING" id="83784.SAMN05192564_10981"/>
<proteinExistence type="predicted"/>
<evidence type="ECO:0000256" key="6">
    <source>
        <dbReference type="ARBA" id="ARBA00023014"/>
    </source>
</evidence>
<evidence type="ECO:0000256" key="2">
    <source>
        <dbReference type="ARBA" id="ARBA00022617"/>
    </source>
</evidence>
<sequence>MPQQFLHDEVLGPSRGAQSGDLLNHVTSTFVPTASPRPSACPGLWRIVQARDGGLCRIRLPCGELRADQALAIADAAKRHTSGVIEVTNRANLQLRGVRTGEENALTGRLLDAGLGPQAPRDDHETNPIARDDIRNLMVSPLAGRDPHALFDVTTLASQILSLLQNDPRFTALSPKFALMLDGGERLAMLNHPHDIWLAAVRDREDVRFAFGLAGCPPVLPTSRHVTSGTVLPHQVPTLIAALLHTFLDLAAPDHSRMRDVLAAHGITAFMQRVQTRVDFTLMRDFRVVAWRRLPADASLRLGLHLQNSANLSYVGGQPALGRLDFKTLEALAQLAIDAGNATLRMTPWQGVIVPDVPNDKAQQALKRLESIGLVTDIANPLAHVIACTGSQGCVKGMADTKADALLLAARLAAGVDVHFSGCQRSCAAAHCAPWTLLAVAPARYDLFRRDGTPGFGAPVASNLTIDQAADTLERLTRSSFDA</sequence>
<keyword evidence="6" id="KW-0411">Iron-sulfur</keyword>
<evidence type="ECO:0000256" key="1">
    <source>
        <dbReference type="ARBA" id="ARBA00022485"/>
    </source>
</evidence>
<name>A0A1H4HHK3_9BURK</name>
<gene>
    <name evidence="9" type="ORF">SAMN05192564_10981</name>
</gene>
<dbReference type="SUPFAM" id="SSF55124">
    <property type="entry name" value="Nitrite/Sulfite reductase N-terminal domain-like"/>
    <property type="match status" value="2"/>
</dbReference>
<dbReference type="EMBL" id="FNRQ01000009">
    <property type="protein sequence ID" value="SEB21337.1"/>
    <property type="molecule type" value="Genomic_DNA"/>
</dbReference>
<dbReference type="GO" id="GO:0051539">
    <property type="term" value="F:4 iron, 4 sulfur cluster binding"/>
    <property type="evidence" value="ECO:0007669"/>
    <property type="project" value="UniProtKB-KW"/>
</dbReference>
<evidence type="ECO:0000256" key="5">
    <source>
        <dbReference type="ARBA" id="ARBA00023004"/>
    </source>
</evidence>
<dbReference type="NCBIfam" id="TIGR02435">
    <property type="entry name" value="CobG"/>
    <property type="match status" value="1"/>
</dbReference>
<keyword evidence="10" id="KW-1185">Reference proteome</keyword>
<evidence type="ECO:0000256" key="3">
    <source>
        <dbReference type="ARBA" id="ARBA00022723"/>
    </source>
</evidence>
<keyword evidence="3" id="KW-0479">Metal-binding</keyword>
<dbReference type="Proteomes" id="UP000198638">
    <property type="component" value="Unassembled WGS sequence"/>
</dbReference>
<keyword evidence="1" id="KW-0004">4Fe-4S</keyword>
<reference evidence="10" key="1">
    <citation type="submission" date="2016-10" db="EMBL/GenBank/DDBJ databases">
        <authorList>
            <person name="Varghese N."/>
            <person name="Submissions S."/>
        </authorList>
    </citation>
    <scope>NUCLEOTIDE SEQUENCE [LARGE SCALE GENOMIC DNA]</scope>
    <source>
        <strain evidence="10">LMG 24000</strain>
    </source>
</reference>
<protein>
    <submittedName>
        <fullName evidence="9">Precorrin-3B synthase</fullName>
    </submittedName>
</protein>
<dbReference type="GO" id="GO:0046872">
    <property type="term" value="F:metal ion binding"/>
    <property type="evidence" value="ECO:0007669"/>
    <property type="project" value="UniProtKB-KW"/>
</dbReference>
<evidence type="ECO:0000313" key="9">
    <source>
        <dbReference type="EMBL" id="SEB21337.1"/>
    </source>
</evidence>
<dbReference type="InterPro" id="IPR045854">
    <property type="entry name" value="NO2/SO3_Rdtase_4Fe4S_sf"/>
</dbReference>
<keyword evidence="4" id="KW-0560">Oxidoreductase</keyword>
<dbReference type="InterPro" id="IPR051329">
    <property type="entry name" value="NIR_SIR_4Fe-4S"/>
</dbReference>
<dbReference type="OrthoDB" id="7459360at2"/>
<dbReference type="PANTHER" id="PTHR32439">
    <property type="entry name" value="FERREDOXIN--NITRITE REDUCTASE, CHLOROPLASTIC"/>
    <property type="match status" value="1"/>
</dbReference>
<dbReference type="SUPFAM" id="SSF56014">
    <property type="entry name" value="Nitrite and sulphite reductase 4Fe-4S domain-like"/>
    <property type="match status" value="2"/>
</dbReference>
<evidence type="ECO:0000313" key="10">
    <source>
        <dbReference type="Proteomes" id="UP000198638"/>
    </source>
</evidence>
<dbReference type="Pfam" id="PF03460">
    <property type="entry name" value="NIR_SIR_ferr"/>
    <property type="match status" value="2"/>
</dbReference>
<dbReference type="InterPro" id="IPR006067">
    <property type="entry name" value="NO2/SO3_Rdtase_4Fe4S_dom"/>
</dbReference>
<feature type="domain" description="Nitrite/Sulfite reductase ferredoxin-like" evidence="8">
    <location>
        <begin position="51"/>
        <end position="110"/>
    </location>
</feature>
<accession>A0A1H4HHK3</accession>